<dbReference type="EMBL" id="QZCG01000001">
    <property type="protein sequence ID" value="RJE89567.1"/>
    <property type="molecule type" value="Genomic_DNA"/>
</dbReference>
<gene>
    <name evidence="1" type="ORF">D3P04_01585</name>
</gene>
<comment type="caution">
    <text evidence="1">The sequence shown here is derived from an EMBL/GenBank/DDBJ whole genome shotgun (WGS) entry which is preliminary data.</text>
</comment>
<sequence length="309" mass="34596">MLFRTDPDWSGRCEPIAMELVDRFSEKGLRPDNFGFVALRENGAGQMPDGFAYRGDWRCYPCSLVKVFHLIHVLHAIDTGRVEDHHELSRAMRDMILWSSNTGTNYVIDMLTGTTGDTMLSGADFDDWRNRRDGLNRFFTTAGWPEFAPDFVQCNITQKLMDDIRYGREAQYAGPSGQNLNALTPIAAARIFFEIFAGDLPLSAAARRRAQNILLRDRSSAEAELPHFQVETYLGGGLPAGATLWSKAGKNSWTGDDMASYYKHDLIRIALPGHAPVILCLMTRGKGICEDHPTVFPEIGKLFCDRLLG</sequence>
<organism evidence="1 2">
    <name type="scientific">Paracoccus onubensis</name>
    <dbReference type="NCBI Taxonomy" id="1675788"/>
    <lineage>
        <taxon>Bacteria</taxon>
        <taxon>Pseudomonadati</taxon>
        <taxon>Pseudomonadota</taxon>
        <taxon>Alphaproteobacteria</taxon>
        <taxon>Rhodobacterales</taxon>
        <taxon>Paracoccaceae</taxon>
        <taxon>Paracoccus</taxon>
    </lineage>
</organism>
<dbReference type="GO" id="GO:0030655">
    <property type="term" value="P:beta-lactam antibiotic catabolic process"/>
    <property type="evidence" value="ECO:0007669"/>
    <property type="project" value="InterPro"/>
</dbReference>
<evidence type="ECO:0000313" key="2">
    <source>
        <dbReference type="Proteomes" id="UP000284202"/>
    </source>
</evidence>
<evidence type="ECO:0000313" key="1">
    <source>
        <dbReference type="EMBL" id="RJE89567.1"/>
    </source>
</evidence>
<dbReference type="SUPFAM" id="SSF56601">
    <property type="entry name" value="beta-lactamase/transpeptidase-like"/>
    <property type="match status" value="1"/>
</dbReference>
<reference evidence="2" key="1">
    <citation type="submission" date="2018-09" db="EMBL/GenBank/DDBJ databases">
        <title>Acidovorax cavernicola nov. sp. isolated from Gruta de las Maravillas (Aracena, Spain).</title>
        <authorList>
            <person name="Jurado V."/>
            <person name="Gutierrez-Patricio S."/>
            <person name="Gonzalez-Pimentel J.L."/>
            <person name="Miller A.Z."/>
            <person name="Laiz L."/>
            <person name="Saiz-Jimenez C."/>
        </authorList>
    </citation>
    <scope>NUCLEOTIDE SEQUENCE [LARGE SCALE GENOMIC DNA]</scope>
    <source>
        <strain evidence="2">1011MAR3C25</strain>
    </source>
</reference>
<dbReference type="PANTHER" id="PTHR35333">
    <property type="entry name" value="BETA-LACTAMASE"/>
    <property type="match status" value="1"/>
</dbReference>
<dbReference type="OrthoDB" id="7510992at2"/>
<dbReference type="RefSeq" id="WP_119745630.1">
    <property type="nucleotide sequence ID" value="NZ_QZCG01000001.1"/>
</dbReference>
<dbReference type="GO" id="GO:0046677">
    <property type="term" value="P:response to antibiotic"/>
    <property type="evidence" value="ECO:0007669"/>
    <property type="project" value="InterPro"/>
</dbReference>
<protein>
    <recommendedName>
        <fullName evidence="3">Serine hydrolase</fullName>
    </recommendedName>
</protein>
<name>A0A418T8R7_9RHOB</name>
<dbReference type="Proteomes" id="UP000284202">
    <property type="component" value="Unassembled WGS sequence"/>
</dbReference>
<dbReference type="GO" id="GO:0008800">
    <property type="term" value="F:beta-lactamase activity"/>
    <property type="evidence" value="ECO:0007669"/>
    <property type="project" value="InterPro"/>
</dbReference>
<dbReference type="InterPro" id="IPR012338">
    <property type="entry name" value="Beta-lactam/transpept-like"/>
</dbReference>
<accession>A0A418T8R7</accession>
<dbReference type="AlphaFoldDB" id="A0A418T8R7"/>
<dbReference type="Gene3D" id="3.40.710.10">
    <property type="entry name" value="DD-peptidase/beta-lactamase superfamily"/>
    <property type="match status" value="1"/>
</dbReference>
<dbReference type="InterPro" id="IPR000871">
    <property type="entry name" value="Beta-lactam_class-A"/>
</dbReference>
<keyword evidence="2" id="KW-1185">Reference proteome</keyword>
<evidence type="ECO:0008006" key="3">
    <source>
        <dbReference type="Google" id="ProtNLM"/>
    </source>
</evidence>
<dbReference type="PANTHER" id="PTHR35333:SF3">
    <property type="entry name" value="BETA-LACTAMASE-TYPE TRANSPEPTIDASE FOLD CONTAINING PROTEIN"/>
    <property type="match status" value="1"/>
</dbReference>
<proteinExistence type="predicted"/>